<keyword evidence="2" id="KW-0732">Signal</keyword>
<sequence length="163" mass="17472">MAFVNYFQLGFFAFIFIATTNGDTFVKAGVWLDNVENTDQNMICTITCVDSPLPTPPPHHHHNGCNDTEGHNGPGGDCPCQMNTTTPSPTTDKPCPCKTTTIPEATTTVTTTTKPSPVTAVKTTTTKHPTTKTEPSYDVCVDGLCPTGFTCGTQNLCYPYSNA</sequence>
<dbReference type="Proteomes" id="UP000887578">
    <property type="component" value="Unplaced"/>
</dbReference>
<keyword evidence="3" id="KW-1185">Reference proteome</keyword>
<feature type="signal peptide" evidence="2">
    <location>
        <begin position="1"/>
        <end position="22"/>
    </location>
</feature>
<evidence type="ECO:0000313" key="3">
    <source>
        <dbReference type="Proteomes" id="UP000887578"/>
    </source>
</evidence>
<dbReference type="AlphaFoldDB" id="A0A914PGI4"/>
<evidence type="ECO:0000313" key="4">
    <source>
        <dbReference type="WBParaSite" id="PDA_v2.g1388.t1"/>
    </source>
</evidence>
<dbReference type="WBParaSite" id="PDA_v2.g1388.t1">
    <property type="protein sequence ID" value="PDA_v2.g1388.t1"/>
    <property type="gene ID" value="PDA_v2.g1388"/>
</dbReference>
<accession>A0A914PGI4</accession>
<name>A0A914PGI4_9BILA</name>
<feature type="region of interest" description="Disordered" evidence="1">
    <location>
        <begin position="108"/>
        <end position="129"/>
    </location>
</feature>
<organism evidence="3 4">
    <name type="scientific">Panagrolaimus davidi</name>
    <dbReference type="NCBI Taxonomy" id="227884"/>
    <lineage>
        <taxon>Eukaryota</taxon>
        <taxon>Metazoa</taxon>
        <taxon>Ecdysozoa</taxon>
        <taxon>Nematoda</taxon>
        <taxon>Chromadorea</taxon>
        <taxon>Rhabditida</taxon>
        <taxon>Tylenchina</taxon>
        <taxon>Panagrolaimomorpha</taxon>
        <taxon>Panagrolaimoidea</taxon>
        <taxon>Panagrolaimidae</taxon>
        <taxon>Panagrolaimus</taxon>
    </lineage>
</organism>
<evidence type="ECO:0000256" key="1">
    <source>
        <dbReference type="SAM" id="MobiDB-lite"/>
    </source>
</evidence>
<proteinExistence type="predicted"/>
<evidence type="ECO:0000256" key="2">
    <source>
        <dbReference type="SAM" id="SignalP"/>
    </source>
</evidence>
<feature type="chain" id="PRO_5036826490" evidence="2">
    <location>
        <begin position="23"/>
        <end position="163"/>
    </location>
</feature>
<reference evidence="4" key="1">
    <citation type="submission" date="2022-11" db="UniProtKB">
        <authorList>
            <consortium name="WormBaseParasite"/>
        </authorList>
    </citation>
    <scope>IDENTIFICATION</scope>
</reference>
<protein>
    <submittedName>
        <fullName evidence="4">Uncharacterized protein</fullName>
    </submittedName>
</protein>